<name>A0A177N3I9_9GAMM</name>
<feature type="compositionally biased region" description="Polar residues" evidence="1">
    <location>
        <begin position="1"/>
        <end position="19"/>
    </location>
</feature>
<protein>
    <recommendedName>
        <fullName evidence="4">SprA-related family protein</fullName>
    </recommendedName>
</protein>
<dbReference type="Pfam" id="PF12118">
    <property type="entry name" value="SprA-related"/>
    <property type="match status" value="1"/>
</dbReference>
<reference evidence="2 3" key="1">
    <citation type="submission" date="2016-03" db="EMBL/GenBank/DDBJ databases">
        <authorList>
            <person name="Ploux O."/>
        </authorList>
    </citation>
    <scope>NUCLEOTIDE SEQUENCE [LARGE SCALE GENOMIC DNA]</scope>
    <source>
        <strain evidence="2 3">R-45378</strain>
    </source>
</reference>
<dbReference type="InterPro" id="IPR021973">
    <property type="entry name" value="SprA-related"/>
</dbReference>
<accession>A0A177N3I9</accession>
<dbReference type="Proteomes" id="UP000077857">
    <property type="component" value="Unassembled WGS sequence"/>
</dbReference>
<evidence type="ECO:0008006" key="4">
    <source>
        <dbReference type="Google" id="ProtNLM"/>
    </source>
</evidence>
<comment type="caution">
    <text evidence="2">The sequence shown here is derived from an EMBL/GenBank/DDBJ whole genome shotgun (WGS) entry which is preliminary data.</text>
</comment>
<evidence type="ECO:0000313" key="2">
    <source>
        <dbReference type="EMBL" id="OAI12421.1"/>
    </source>
</evidence>
<feature type="compositionally biased region" description="Polar residues" evidence="1">
    <location>
        <begin position="32"/>
        <end position="44"/>
    </location>
</feature>
<dbReference type="OrthoDB" id="9812722at2"/>
<dbReference type="RefSeq" id="WP_064041980.1">
    <property type="nucleotide sequence ID" value="NZ_LUUJ01000110.1"/>
</dbReference>
<dbReference type="AlphaFoldDB" id="A0A177N3I9"/>
<proteinExistence type="predicted"/>
<dbReference type="EMBL" id="LUUJ01000110">
    <property type="protein sequence ID" value="OAI12421.1"/>
    <property type="molecule type" value="Genomic_DNA"/>
</dbReference>
<feature type="region of interest" description="Disordered" evidence="1">
    <location>
        <begin position="1"/>
        <end position="44"/>
    </location>
</feature>
<evidence type="ECO:0000256" key="1">
    <source>
        <dbReference type="SAM" id="MobiDB-lite"/>
    </source>
</evidence>
<organism evidence="2 3">
    <name type="scientific">Methylomonas koyamae</name>
    <dbReference type="NCBI Taxonomy" id="702114"/>
    <lineage>
        <taxon>Bacteria</taxon>
        <taxon>Pseudomonadati</taxon>
        <taxon>Pseudomonadota</taxon>
        <taxon>Gammaproteobacteria</taxon>
        <taxon>Methylococcales</taxon>
        <taxon>Methylococcaceae</taxon>
        <taxon>Methylomonas</taxon>
    </lineage>
</organism>
<gene>
    <name evidence="2" type="ORF">A1507_02760</name>
</gene>
<evidence type="ECO:0000313" key="3">
    <source>
        <dbReference type="Proteomes" id="UP000077857"/>
    </source>
</evidence>
<sequence>MLITAASNNPFNLYGSKSLSRPAAPKIPPASPNNETAGGELSQEQRQLVEKLKARDREVRAHEQAHLSAAGNLAVSGARYDYVTGPDGQRYASGGDVGIDVSEVAGDPQATLLKADTIRRAALAPANPSAQDQSVAARAAAMTNKARSELLNLQRAETPGARLDLNA</sequence>